<proteinExistence type="predicted"/>
<protein>
    <submittedName>
        <fullName evidence="1">DUF3375 domain-containing protein</fullName>
    </submittedName>
</protein>
<sequence length="478" mass="54847">MDFDTLSALRETHGGWRLLVADSAPMVTSFFYRTFIESNSRAMAEGELVTRLDDHLTAIREVHGEDSYPRPALAYLKDWSDDQRAWMRRYYVSDSDEAHYDLTPAAEAAIRWLAGLEQPSFVGAESRLLTVFDLLQQIVRGTETDPAARIAELEARRASIDAEIERIRAGELSLMDDTRLKERFLQMADTARALLADFRQVEHNFRHLDRQVRERITWFEGGKGEVLEEVFGEQDAIADSDQGRSFRAFWDFLMSPARQEELSGLLERIFELEAVIELKPDRRLKRVHYDWLEAGEVTQRTVARLSQQLRRFLDDQAWLENRRIMELIRSLERKAVAVRETPPRQLGMQLDMPVPALNLVMDRPLFSPPLRPEILADVRLADDSLIDAQALFEQVHVDRLALEAAIRRALQQRDQISLAELLEQRPLTQGLAELVTYLAIAAEDGAGLIDDSTIQTVAWTQADGRQRQARVPLVLFSR</sequence>
<name>A0A845V3R8_9GAMM</name>
<dbReference type="AlphaFoldDB" id="A0A845V3R8"/>
<organism evidence="1 2">
    <name type="scientific">Wenzhouxiangella limi</name>
    <dbReference type="NCBI Taxonomy" id="2707351"/>
    <lineage>
        <taxon>Bacteria</taxon>
        <taxon>Pseudomonadati</taxon>
        <taxon>Pseudomonadota</taxon>
        <taxon>Gammaproteobacteria</taxon>
        <taxon>Chromatiales</taxon>
        <taxon>Wenzhouxiangellaceae</taxon>
        <taxon>Wenzhouxiangella</taxon>
    </lineage>
</organism>
<comment type="caution">
    <text evidence="1">The sequence shown here is derived from an EMBL/GenBank/DDBJ whole genome shotgun (WGS) entry which is preliminary data.</text>
</comment>
<dbReference type="Pfam" id="PF11855">
    <property type="entry name" value="DUF3375"/>
    <property type="match status" value="1"/>
</dbReference>
<dbReference type="InterPro" id="IPR021804">
    <property type="entry name" value="DUF3375"/>
</dbReference>
<reference evidence="1 2" key="1">
    <citation type="submission" date="2020-02" db="EMBL/GenBank/DDBJ databases">
        <authorList>
            <person name="Zhang X.-Y."/>
        </authorList>
    </citation>
    <scope>NUCLEOTIDE SEQUENCE [LARGE SCALE GENOMIC DNA]</scope>
    <source>
        <strain evidence="1 2">C33</strain>
    </source>
</reference>
<evidence type="ECO:0000313" key="2">
    <source>
        <dbReference type="Proteomes" id="UP000484885"/>
    </source>
</evidence>
<keyword evidence="2" id="KW-1185">Reference proteome</keyword>
<evidence type="ECO:0000313" key="1">
    <source>
        <dbReference type="EMBL" id="NDY95856.1"/>
    </source>
</evidence>
<dbReference type="Proteomes" id="UP000484885">
    <property type="component" value="Unassembled WGS sequence"/>
</dbReference>
<gene>
    <name evidence="1" type="ORF">G3I74_08960</name>
</gene>
<dbReference type="EMBL" id="JAAGSC010000041">
    <property type="protein sequence ID" value="NDY95856.1"/>
    <property type="molecule type" value="Genomic_DNA"/>
</dbReference>
<accession>A0A845V3R8</accession>